<keyword evidence="2" id="KW-0813">Transport</keyword>
<keyword evidence="3" id="KW-0732">Signal</keyword>
<evidence type="ECO:0000256" key="2">
    <source>
        <dbReference type="ARBA" id="ARBA00022448"/>
    </source>
</evidence>
<dbReference type="PIRSF" id="PIRSF002741">
    <property type="entry name" value="MppA"/>
    <property type="match status" value="1"/>
</dbReference>
<name>A0A7Z0D238_9MICO</name>
<dbReference type="InterPro" id="IPR006311">
    <property type="entry name" value="TAT_signal"/>
</dbReference>
<proteinExistence type="inferred from homology"/>
<dbReference type="GO" id="GO:0043190">
    <property type="term" value="C:ATP-binding cassette (ABC) transporter complex"/>
    <property type="evidence" value="ECO:0007669"/>
    <property type="project" value="InterPro"/>
</dbReference>
<dbReference type="Pfam" id="PF00496">
    <property type="entry name" value="SBP_bac_5"/>
    <property type="match status" value="1"/>
</dbReference>
<dbReference type="PROSITE" id="PS51318">
    <property type="entry name" value="TAT"/>
    <property type="match status" value="1"/>
</dbReference>
<dbReference type="Proteomes" id="UP000539111">
    <property type="component" value="Unassembled WGS sequence"/>
</dbReference>
<sequence>MPPNPPPATSLSRRRLLGAGMTAGAGAMLVACGGPAGEIEAPKGEPERGGRLRVGLTGGGASDTLDAHLPVNTTDIARCINLYETLLYYNDDYVLTPLLATKVTSSPNAKVWTAHLRRDVVFHDGRPMTGKDVAATFARITDPKDPKSGAAGLTDLDKVVVAGEHKVEFHLKSPNAAFDDSLGQYANGIVPADYDPKHPVGTGPFKVKSFTAGQQSVFARHDHYWRQGQPYLDELVILDFSDDDAIVNALLSSQVDAIGQIPLALTQVIGSDPRVNVLTSPTGSWMPFTMRIDKKPFDDKRVRQAFRLAVDRKQMIEQVYSGHGRIGNDMYAPFDPAYSKDLPQRRQDIRQAKKLLADAGHPNGLDVELVTAPIQSGAVEAAQVFAQQAKKAGIRVNIRRVDSTTFFGDNYLKWTFAQDFWYTRNFLPQVNSGTAQDAPFNETHWKNAKFTKLVAEATKTINEGQRNRLIEQAQKILYDEGGYIIWGFSDQADAYQKYVAGLKPNRTGLSLSGFQFRRVWLGGSNS</sequence>
<evidence type="ECO:0000256" key="1">
    <source>
        <dbReference type="ARBA" id="ARBA00005695"/>
    </source>
</evidence>
<gene>
    <name evidence="5" type="ORF">BJY26_001755</name>
</gene>
<reference evidence="5 6" key="1">
    <citation type="submission" date="2020-07" db="EMBL/GenBank/DDBJ databases">
        <title>Sequencing the genomes of 1000 actinobacteria strains.</title>
        <authorList>
            <person name="Klenk H.-P."/>
        </authorList>
    </citation>
    <scope>NUCLEOTIDE SEQUENCE [LARGE SCALE GENOMIC DNA]</scope>
    <source>
        <strain evidence="5 6">DSM 26341</strain>
    </source>
</reference>
<dbReference type="Gene3D" id="3.40.190.10">
    <property type="entry name" value="Periplasmic binding protein-like II"/>
    <property type="match status" value="1"/>
</dbReference>
<dbReference type="InterPro" id="IPR000914">
    <property type="entry name" value="SBP_5_dom"/>
</dbReference>
<dbReference type="Gene3D" id="3.90.76.10">
    <property type="entry name" value="Dipeptide-binding Protein, Domain 1"/>
    <property type="match status" value="1"/>
</dbReference>
<dbReference type="Gene3D" id="3.10.105.10">
    <property type="entry name" value="Dipeptide-binding Protein, Domain 3"/>
    <property type="match status" value="1"/>
</dbReference>
<dbReference type="GO" id="GO:0015833">
    <property type="term" value="P:peptide transport"/>
    <property type="evidence" value="ECO:0007669"/>
    <property type="project" value="TreeGrafter"/>
</dbReference>
<dbReference type="SUPFAM" id="SSF53850">
    <property type="entry name" value="Periplasmic binding protein-like II"/>
    <property type="match status" value="1"/>
</dbReference>
<dbReference type="InterPro" id="IPR039424">
    <property type="entry name" value="SBP_5"/>
</dbReference>
<dbReference type="PANTHER" id="PTHR30290:SF9">
    <property type="entry name" value="OLIGOPEPTIDE-BINDING PROTEIN APPA"/>
    <property type="match status" value="1"/>
</dbReference>
<dbReference type="PANTHER" id="PTHR30290">
    <property type="entry name" value="PERIPLASMIC BINDING COMPONENT OF ABC TRANSPORTER"/>
    <property type="match status" value="1"/>
</dbReference>
<dbReference type="EMBL" id="JACBZP010000001">
    <property type="protein sequence ID" value="NYI67449.1"/>
    <property type="molecule type" value="Genomic_DNA"/>
</dbReference>
<evidence type="ECO:0000256" key="3">
    <source>
        <dbReference type="ARBA" id="ARBA00022729"/>
    </source>
</evidence>
<dbReference type="GO" id="GO:0042597">
    <property type="term" value="C:periplasmic space"/>
    <property type="evidence" value="ECO:0007669"/>
    <property type="project" value="UniProtKB-ARBA"/>
</dbReference>
<comment type="similarity">
    <text evidence="1">Belongs to the bacterial solute-binding protein 5 family.</text>
</comment>
<evidence type="ECO:0000259" key="4">
    <source>
        <dbReference type="Pfam" id="PF00496"/>
    </source>
</evidence>
<dbReference type="InterPro" id="IPR030678">
    <property type="entry name" value="Peptide/Ni-bd"/>
</dbReference>
<comment type="caution">
    <text evidence="5">The sequence shown here is derived from an EMBL/GenBank/DDBJ whole genome shotgun (WGS) entry which is preliminary data.</text>
</comment>
<dbReference type="GO" id="GO:1904680">
    <property type="term" value="F:peptide transmembrane transporter activity"/>
    <property type="evidence" value="ECO:0007669"/>
    <property type="project" value="TreeGrafter"/>
</dbReference>
<dbReference type="CDD" id="cd08503">
    <property type="entry name" value="PBP2_NikA_DppA_OppA_like_17"/>
    <property type="match status" value="1"/>
</dbReference>
<dbReference type="AlphaFoldDB" id="A0A7Z0D238"/>
<feature type="domain" description="Solute-binding protein family 5" evidence="4">
    <location>
        <begin position="95"/>
        <end position="416"/>
    </location>
</feature>
<evidence type="ECO:0000313" key="5">
    <source>
        <dbReference type="EMBL" id="NYI67449.1"/>
    </source>
</evidence>
<evidence type="ECO:0000313" key="6">
    <source>
        <dbReference type="Proteomes" id="UP000539111"/>
    </source>
</evidence>
<organism evidence="5 6">
    <name type="scientific">Spelaeicoccus albus</name>
    <dbReference type="NCBI Taxonomy" id="1280376"/>
    <lineage>
        <taxon>Bacteria</taxon>
        <taxon>Bacillati</taxon>
        <taxon>Actinomycetota</taxon>
        <taxon>Actinomycetes</taxon>
        <taxon>Micrococcales</taxon>
        <taxon>Brevibacteriaceae</taxon>
        <taxon>Spelaeicoccus</taxon>
    </lineage>
</organism>
<protein>
    <submittedName>
        <fullName evidence="5">Peptide/nickel transport system substrate-binding protein</fullName>
    </submittedName>
</protein>
<keyword evidence="6" id="KW-1185">Reference proteome</keyword>
<dbReference type="RefSeq" id="WP_237249170.1">
    <property type="nucleotide sequence ID" value="NZ_JACBZP010000001.1"/>
</dbReference>
<accession>A0A7Z0D238</accession>